<evidence type="ECO:0000259" key="6">
    <source>
        <dbReference type="PROSITE" id="PS50280"/>
    </source>
</evidence>
<feature type="region of interest" description="Disordered" evidence="4">
    <location>
        <begin position="422"/>
        <end position="450"/>
    </location>
</feature>
<dbReference type="PANTHER" id="PTHR46402">
    <property type="entry name" value="SET AND MYND DOMAIN-CONTAINING PROTEIN 5"/>
    <property type="match status" value="1"/>
</dbReference>
<feature type="domain" description="SET" evidence="6">
    <location>
        <begin position="55"/>
        <end position="293"/>
    </location>
</feature>
<dbReference type="InterPro" id="IPR001214">
    <property type="entry name" value="SET_dom"/>
</dbReference>
<feature type="transmembrane region" description="Helical" evidence="5">
    <location>
        <begin position="356"/>
        <end position="378"/>
    </location>
</feature>
<dbReference type="RefSeq" id="XP_005781857.1">
    <property type="nucleotide sequence ID" value="XM_005781800.1"/>
</dbReference>
<dbReference type="PaxDb" id="2903-EOD29428"/>
<protein>
    <recommendedName>
        <fullName evidence="6">SET domain-containing protein</fullName>
    </recommendedName>
</protein>
<organism evidence="7 8">
    <name type="scientific">Emiliania huxleyi (strain CCMP1516)</name>
    <dbReference type="NCBI Taxonomy" id="280463"/>
    <lineage>
        <taxon>Eukaryota</taxon>
        <taxon>Haptista</taxon>
        <taxon>Haptophyta</taxon>
        <taxon>Prymnesiophyceae</taxon>
        <taxon>Isochrysidales</taxon>
        <taxon>Noelaerhabdaceae</taxon>
        <taxon>Emiliania</taxon>
    </lineage>
</organism>
<evidence type="ECO:0000256" key="2">
    <source>
        <dbReference type="ARBA" id="ARBA00022679"/>
    </source>
</evidence>
<sequence>MFTQTSGTTTHRHVPALPCPADPEHCWSVAKRSAVWRNSMDAAQQAYLDALADGHPVAVRPAGTAGRGLFATSAVAEGDVLLRDEPFCWAPRPDSRGGAIFRSGDQFLLLAAQLVGEAVARYAEASEAAREVGAHLLPLRCLSSPRSCQAATSDAALHTSLQAVRACFAAAAERWPSLAEEALTPQEWRRCVGASRANSIGVAVPSPLVLYMAEAEALPAESGERRLLARRGGKPVSSRCFPPHTGSAVFPLVSLMNHSCEPNVQVIYLESNAAVAIALRGIADGEELCIQYVSAEAPLEERRRELRRSGSKAARRYKYFRTSCSSAAAAFALMSDTGTSSSIATTALIRTFRRSFLAACVAGFLICFAGLLICFGASNITHSSLVGLREVDAAIASAEAALQKLRQRRGLLLQWRRRRRLPKQREGAEAGRAAQKPSCSFPPASTVRGEPGQADVRLRHPFCEAVRTPLPSGSLSELAAEGVSDVAVLPSLLVPCCAHSGTTFLWRCMQYAFHPERVCGSVADRAGCEGGRCGKQRRSGRVAVYAPLAADWSRSACGSRRYLLPGLAGNVQGHWDYRKEWFFYGGGGAAWPKGWEDYAGVELPLCYWEREYQRLLRVRPLADTLAHSRALCSSAQPSGGGLFQEPSSSLLGAFSKPLLL</sequence>
<evidence type="ECO:0000256" key="1">
    <source>
        <dbReference type="ARBA" id="ARBA00022603"/>
    </source>
</evidence>
<accession>A0A0D3K0Z3</accession>
<keyword evidence="5" id="KW-0472">Membrane</keyword>
<evidence type="ECO:0000256" key="4">
    <source>
        <dbReference type="SAM" id="MobiDB-lite"/>
    </source>
</evidence>
<proteinExistence type="predicted"/>
<evidence type="ECO:0000256" key="5">
    <source>
        <dbReference type="SAM" id="Phobius"/>
    </source>
</evidence>
<dbReference type="CDD" id="cd20071">
    <property type="entry name" value="SET_SMYD"/>
    <property type="match status" value="1"/>
</dbReference>
<keyword evidence="5" id="KW-1133">Transmembrane helix</keyword>
<dbReference type="GO" id="GO:0032259">
    <property type="term" value="P:methylation"/>
    <property type="evidence" value="ECO:0007669"/>
    <property type="project" value="UniProtKB-KW"/>
</dbReference>
<dbReference type="InterPro" id="IPR046341">
    <property type="entry name" value="SET_dom_sf"/>
</dbReference>
<dbReference type="AlphaFoldDB" id="A0A0D3K0Z3"/>
<dbReference type="PROSITE" id="PS50280">
    <property type="entry name" value="SET"/>
    <property type="match status" value="1"/>
</dbReference>
<dbReference type="HOGENOM" id="CLU_415890_0_0_1"/>
<dbReference type="Proteomes" id="UP000013827">
    <property type="component" value="Unassembled WGS sequence"/>
</dbReference>
<dbReference type="KEGG" id="ehx:EMIHUDRAFT_204100"/>
<reference evidence="8" key="1">
    <citation type="journal article" date="2013" name="Nature">
        <title>Pan genome of the phytoplankton Emiliania underpins its global distribution.</title>
        <authorList>
            <person name="Read B.A."/>
            <person name="Kegel J."/>
            <person name="Klute M.J."/>
            <person name="Kuo A."/>
            <person name="Lefebvre S.C."/>
            <person name="Maumus F."/>
            <person name="Mayer C."/>
            <person name="Miller J."/>
            <person name="Monier A."/>
            <person name="Salamov A."/>
            <person name="Young J."/>
            <person name="Aguilar M."/>
            <person name="Claverie J.M."/>
            <person name="Frickenhaus S."/>
            <person name="Gonzalez K."/>
            <person name="Herman E.K."/>
            <person name="Lin Y.C."/>
            <person name="Napier J."/>
            <person name="Ogata H."/>
            <person name="Sarno A.F."/>
            <person name="Shmutz J."/>
            <person name="Schroeder D."/>
            <person name="de Vargas C."/>
            <person name="Verret F."/>
            <person name="von Dassow P."/>
            <person name="Valentin K."/>
            <person name="Van de Peer Y."/>
            <person name="Wheeler G."/>
            <person name="Dacks J.B."/>
            <person name="Delwiche C.F."/>
            <person name="Dyhrman S.T."/>
            <person name="Glockner G."/>
            <person name="John U."/>
            <person name="Richards T."/>
            <person name="Worden A.Z."/>
            <person name="Zhang X."/>
            <person name="Grigoriev I.V."/>
            <person name="Allen A.E."/>
            <person name="Bidle K."/>
            <person name="Borodovsky M."/>
            <person name="Bowler C."/>
            <person name="Brownlee C."/>
            <person name="Cock J.M."/>
            <person name="Elias M."/>
            <person name="Gladyshev V.N."/>
            <person name="Groth M."/>
            <person name="Guda C."/>
            <person name="Hadaegh A."/>
            <person name="Iglesias-Rodriguez M.D."/>
            <person name="Jenkins J."/>
            <person name="Jones B.M."/>
            <person name="Lawson T."/>
            <person name="Leese F."/>
            <person name="Lindquist E."/>
            <person name="Lobanov A."/>
            <person name="Lomsadze A."/>
            <person name="Malik S.B."/>
            <person name="Marsh M.E."/>
            <person name="Mackinder L."/>
            <person name="Mock T."/>
            <person name="Mueller-Roeber B."/>
            <person name="Pagarete A."/>
            <person name="Parker M."/>
            <person name="Probert I."/>
            <person name="Quesneville H."/>
            <person name="Raines C."/>
            <person name="Rensing S.A."/>
            <person name="Riano-Pachon D.M."/>
            <person name="Richier S."/>
            <person name="Rokitta S."/>
            <person name="Shiraiwa Y."/>
            <person name="Soanes D.M."/>
            <person name="van der Giezen M."/>
            <person name="Wahlund T.M."/>
            <person name="Williams B."/>
            <person name="Wilson W."/>
            <person name="Wolfe G."/>
            <person name="Wurch L.L."/>
        </authorList>
    </citation>
    <scope>NUCLEOTIDE SEQUENCE</scope>
</reference>
<dbReference type="PANTHER" id="PTHR46402:SF2">
    <property type="entry name" value="HISTONE-LYSINE N-TRIMETHYLTRANSFERASE SMYD5"/>
    <property type="match status" value="1"/>
</dbReference>
<keyword evidence="5" id="KW-0812">Transmembrane</keyword>
<evidence type="ECO:0000256" key="3">
    <source>
        <dbReference type="ARBA" id="ARBA00022691"/>
    </source>
</evidence>
<dbReference type="GO" id="GO:0042799">
    <property type="term" value="F:histone H4K20 methyltransferase activity"/>
    <property type="evidence" value="ECO:0007669"/>
    <property type="project" value="TreeGrafter"/>
</dbReference>
<dbReference type="eggNOG" id="ENOG502SD87">
    <property type="taxonomic scope" value="Eukaryota"/>
</dbReference>
<evidence type="ECO:0000313" key="7">
    <source>
        <dbReference type="EnsemblProtists" id="EOD29428"/>
    </source>
</evidence>
<dbReference type="STRING" id="2903.R1D264"/>
<dbReference type="GO" id="GO:0045814">
    <property type="term" value="P:negative regulation of gene expression, epigenetic"/>
    <property type="evidence" value="ECO:0007669"/>
    <property type="project" value="TreeGrafter"/>
</dbReference>
<name>A0A0D3K0Z3_EMIH1</name>
<reference evidence="7" key="2">
    <citation type="submission" date="2024-10" db="UniProtKB">
        <authorList>
            <consortium name="EnsemblProtists"/>
        </authorList>
    </citation>
    <scope>IDENTIFICATION</scope>
</reference>
<keyword evidence="8" id="KW-1185">Reference proteome</keyword>
<keyword evidence="1" id="KW-0489">Methyltransferase</keyword>
<keyword evidence="2" id="KW-0808">Transferase</keyword>
<keyword evidence="3" id="KW-0949">S-adenosyl-L-methionine</keyword>
<evidence type="ECO:0000313" key="8">
    <source>
        <dbReference type="Proteomes" id="UP000013827"/>
    </source>
</evidence>
<dbReference type="EnsemblProtists" id="EOD29428">
    <property type="protein sequence ID" value="EOD29428"/>
    <property type="gene ID" value="EMIHUDRAFT_204100"/>
</dbReference>
<dbReference type="SUPFAM" id="SSF82199">
    <property type="entry name" value="SET domain"/>
    <property type="match status" value="1"/>
</dbReference>
<dbReference type="Gene3D" id="2.170.270.10">
    <property type="entry name" value="SET domain"/>
    <property type="match status" value="1"/>
</dbReference>
<dbReference type="Pfam" id="PF00856">
    <property type="entry name" value="SET"/>
    <property type="match status" value="1"/>
</dbReference>
<dbReference type="GeneID" id="19046777"/>